<reference evidence="1 2" key="1">
    <citation type="submission" date="2019-07" db="EMBL/GenBank/DDBJ databases">
        <title>Annotation for the trematode Paragonimus westermani.</title>
        <authorList>
            <person name="Choi Y.-J."/>
        </authorList>
    </citation>
    <scope>NUCLEOTIDE SEQUENCE [LARGE SCALE GENOMIC DNA]</scope>
    <source>
        <strain evidence="1">180907_Pwestermani</strain>
    </source>
</reference>
<name>A0A8T0DE97_9TREM</name>
<gene>
    <name evidence="1" type="ORF">P879_05294</name>
</gene>
<comment type="caution">
    <text evidence="1">The sequence shown here is derived from an EMBL/GenBank/DDBJ whole genome shotgun (WGS) entry which is preliminary data.</text>
</comment>
<accession>A0A8T0DE97</accession>
<dbReference type="Proteomes" id="UP000699462">
    <property type="component" value="Unassembled WGS sequence"/>
</dbReference>
<keyword evidence="2" id="KW-1185">Reference proteome</keyword>
<dbReference type="AlphaFoldDB" id="A0A8T0DE97"/>
<evidence type="ECO:0000313" key="2">
    <source>
        <dbReference type="Proteomes" id="UP000699462"/>
    </source>
</evidence>
<dbReference type="OrthoDB" id="10345412at2759"/>
<evidence type="ECO:0000313" key="1">
    <source>
        <dbReference type="EMBL" id="KAF8565087.1"/>
    </source>
</evidence>
<dbReference type="EMBL" id="JTDF01007327">
    <property type="protein sequence ID" value="KAF8565087.1"/>
    <property type="molecule type" value="Genomic_DNA"/>
</dbReference>
<sequence>MYNLFALIYSPLSKSDFVREDTIRSDITTTDQPASSDSGTDSLMKYADWLMQQRVLNLAHCLPCRLSQRTIRRPEFQQIWDELPNYVNCLLHTVPT</sequence>
<organism evidence="1 2">
    <name type="scientific">Paragonimus westermani</name>
    <dbReference type="NCBI Taxonomy" id="34504"/>
    <lineage>
        <taxon>Eukaryota</taxon>
        <taxon>Metazoa</taxon>
        <taxon>Spiralia</taxon>
        <taxon>Lophotrochozoa</taxon>
        <taxon>Platyhelminthes</taxon>
        <taxon>Trematoda</taxon>
        <taxon>Digenea</taxon>
        <taxon>Plagiorchiida</taxon>
        <taxon>Troglotremata</taxon>
        <taxon>Troglotrematidae</taxon>
        <taxon>Paragonimus</taxon>
    </lineage>
</organism>
<proteinExistence type="predicted"/>
<protein>
    <submittedName>
        <fullName evidence="1">Uncharacterized protein</fullName>
    </submittedName>
</protein>